<organism evidence="3 4">
    <name type="scientific">Ventrimonas faecis</name>
    <dbReference type="NCBI Taxonomy" id="3133170"/>
    <lineage>
        <taxon>Bacteria</taxon>
        <taxon>Bacillati</taxon>
        <taxon>Bacillota</taxon>
        <taxon>Clostridia</taxon>
        <taxon>Lachnospirales</taxon>
        <taxon>Lachnospiraceae</taxon>
        <taxon>Ventrimonas</taxon>
    </lineage>
</organism>
<evidence type="ECO:0000313" key="4">
    <source>
        <dbReference type="Proteomes" id="UP001437460"/>
    </source>
</evidence>
<proteinExistence type="predicted"/>
<dbReference type="EMBL" id="JBBMFJ010000064">
    <property type="protein sequence ID" value="MEQ2564597.1"/>
    <property type="molecule type" value="Genomic_DNA"/>
</dbReference>
<dbReference type="Pfam" id="PF14319">
    <property type="entry name" value="Zn_Tnp_IS91"/>
    <property type="match status" value="1"/>
</dbReference>
<reference evidence="3 4" key="1">
    <citation type="submission" date="2024-03" db="EMBL/GenBank/DDBJ databases">
        <title>Human intestinal bacterial collection.</title>
        <authorList>
            <person name="Pauvert C."/>
            <person name="Hitch T.C.A."/>
            <person name="Clavel T."/>
        </authorList>
    </citation>
    <scope>NUCLEOTIDE SEQUENCE [LARGE SCALE GENOMIC DNA]</scope>
    <source>
        <strain evidence="3 4">CLA-AP-H27</strain>
    </source>
</reference>
<gene>
    <name evidence="3" type="ORF">WMO41_15740</name>
</gene>
<protein>
    <submittedName>
        <fullName evidence="3">IS91 family transposase</fullName>
    </submittedName>
</protein>
<dbReference type="NCBIfam" id="NF033538">
    <property type="entry name" value="transpos_IS91"/>
    <property type="match status" value="1"/>
</dbReference>
<dbReference type="PANTHER" id="PTHR37023:SF1">
    <property type="entry name" value="ISSOD25 TRANSPOSASE TNPA_ISSOD25"/>
    <property type="match status" value="1"/>
</dbReference>
<evidence type="ECO:0000313" key="3">
    <source>
        <dbReference type="EMBL" id="MEQ2564597.1"/>
    </source>
</evidence>
<dbReference type="PANTHER" id="PTHR37023">
    <property type="entry name" value="TRANSPOSASE"/>
    <property type="match status" value="1"/>
</dbReference>
<dbReference type="InterPro" id="IPR054832">
    <property type="entry name" value="transpos_IS91"/>
</dbReference>
<feature type="domain" description="Transposase IS801/IS1294" evidence="1">
    <location>
        <begin position="141"/>
        <end position="327"/>
    </location>
</feature>
<comment type="caution">
    <text evidence="3">The sequence shown here is derived from an EMBL/GenBank/DDBJ whole genome shotgun (WGS) entry which is preliminary data.</text>
</comment>
<accession>A0ABV1HQJ3</accession>
<sequence>MTKEVTIQDVFDRFLPEMAEVSNFSPRQHLTVKCIQACRTAKMGAHVSECRSCHATYIHYNSCKNRHCPMCQGMEVDEWIDLQQENVLETTYFHTVFTIPQELYALVYSNQKVLYDALYHAASRTLNELSADKKYLGAKLGYICVLHTWGSRMNYHPHLHTIVLGGGLDQENHWKDRDGKLFFPVKVMSAVFKKYYLDELKQLHKDNRLEYHGSSAYLQNHYEFKELLNKLYAKDWIVYTKEAFNGALAVIKYLGRYTHRIAISNRRIERIDGNHVIYKAKDYKNEGKMVSVSVLGTAFIRMFLMHVLPKGFMRIRHYGLLSCRSKKEKMTLCRNLLGCQQYISKLKGKSTAEKIMILYKHDIRKCRCCGAPVTTFRVDGEYMLC</sequence>
<keyword evidence="4" id="KW-1185">Reference proteome</keyword>
<dbReference type="InterPro" id="IPR026889">
    <property type="entry name" value="Zn_Tnp"/>
</dbReference>
<dbReference type="InterPro" id="IPR007069">
    <property type="entry name" value="Transposase_32"/>
</dbReference>
<dbReference type="Pfam" id="PF04986">
    <property type="entry name" value="Y2_Tnp"/>
    <property type="match status" value="1"/>
</dbReference>
<evidence type="ECO:0000259" key="1">
    <source>
        <dbReference type="Pfam" id="PF04986"/>
    </source>
</evidence>
<evidence type="ECO:0000259" key="2">
    <source>
        <dbReference type="Pfam" id="PF14319"/>
    </source>
</evidence>
<name>A0ABV1HQJ3_9FIRM</name>
<dbReference type="Proteomes" id="UP001437460">
    <property type="component" value="Unassembled WGS sequence"/>
</dbReference>
<feature type="domain" description="Transposase zinc-binding" evidence="2">
    <location>
        <begin position="11"/>
        <end position="99"/>
    </location>
</feature>
<dbReference type="RefSeq" id="WP_349230581.1">
    <property type="nucleotide sequence ID" value="NZ_JBBMFJ010000064.1"/>
</dbReference>